<reference evidence="2 3" key="1">
    <citation type="submission" date="2015-06" db="EMBL/GenBank/DDBJ databases">
        <title>Genome sequence of Mycobacterium kumamotonense strain Roo.</title>
        <authorList>
            <person name="Greninger A.L."/>
            <person name="Cunningham G."/>
            <person name="Miller S."/>
        </authorList>
    </citation>
    <scope>NUCLEOTIDE SEQUENCE [LARGE SCALE GENOMIC DNA]</scope>
    <source>
        <strain evidence="2 3">Roo</strain>
    </source>
</reference>
<feature type="signal peptide" evidence="1">
    <location>
        <begin position="1"/>
        <end position="28"/>
    </location>
</feature>
<dbReference type="RefSeq" id="WP_065289969.1">
    <property type="nucleotide sequence ID" value="NZ_LFOE01000251.1"/>
</dbReference>
<proteinExistence type="predicted"/>
<feature type="chain" id="PRO_5038683436" description="DUF732 domain-containing protein" evidence="1">
    <location>
        <begin position="29"/>
        <end position="124"/>
    </location>
</feature>
<protein>
    <recommendedName>
        <fullName evidence="4">DUF732 domain-containing protein</fullName>
    </recommendedName>
</protein>
<organism evidence="2 3">
    <name type="scientific">Mycolicibacter kumamotonensis</name>
    <dbReference type="NCBI Taxonomy" id="354243"/>
    <lineage>
        <taxon>Bacteria</taxon>
        <taxon>Bacillati</taxon>
        <taxon>Actinomycetota</taxon>
        <taxon>Actinomycetes</taxon>
        <taxon>Mycobacteriales</taxon>
        <taxon>Mycobacteriaceae</taxon>
        <taxon>Mycolicibacter</taxon>
    </lineage>
</organism>
<dbReference type="OrthoDB" id="10010125at2"/>
<evidence type="ECO:0008006" key="4">
    <source>
        <dbReference type="Google" id="ProtNLM"/>
    </source>
</evidence>
<comment type="caution">
    <text evidence="2">The sequence shown here is derived from an EMBL/GenBank/DDBJ whole genome shotgun (WGS) entry which is preliminary data.</text>
</comment>
<gene>
    <name evidence="2" type="ORF">ACT18_25505</name>
</gene>
<evidence type="ECO:0000313" key="2">
    <source>
        <dbReference type="EMBL" id="OBY28994.1"/>
    </source>
</evidence>
<accession>A0A1B8S8E6</accession>
<keyword evidence="3" id="KW-1185">Reference proteome</keyword>
<sequence>MIINKRIPLITLAASVVGGIVAAVPATATPPCQVNWKLNSNGVCEPYYSVPTNGYNPYGPSPESVGIHAADVCAWRAKGISEFDIVDQMVAKYPRMVTPNVEDWVRQAEQDNCPEKLVQLAPPR</sequence>
<dbReference type="EMBL" id="LFOE01000251">
    <property type="protein sequence ID" value="OBY28994.1"/>
    <property type="molecule type" value="Genomic_DNA"/>
</dbReference>
<evidence type="ECO:0000256" key="1">
    <source>
        <dbReference type="SAM" id="SignalP"/>
    </source>
</evidence>
<evidence type="ECO:0000313" key="3">
    <source>
        <dbReference type="Proteomes" id="UP000092668"/>
    </source>
</evidence>
<dbReference type="AlphaFoldDB" id="A0A1B8S8E6"/>
<name>A0A1B8S8E6_9MYCO</name>
<dbReference type="Proteomes" id="UP000092668">
    <property type="component" value="Unassembled WGS sequence"/>
</dbReference>
<keyword evidence="1" id="KW-0732">Signal</keyword>